<dbReference type="GO" id="GO:0005840">
    <property type="term" value="C:ribosome"/>
    <property type="evidence" value="ECO:0007669"/>
    <property type="project" value="UniProtKB-KW"/>
</dbReference>
<dbReference type="InterPro" id="IPR034704">
    <property type="entry name" value="Ribosomal_bL28/bL31-like_sf"/>
</dbReference>
<evidence type="ECO:0000313" key="7">
    <source>
        <dbReference type="EMBL" id="KAB2933487.1"/>
    </source>
</evidence>
<dbReference type="Gene3D" id="2.30.170.40">
    <property type="entry name" value="Ribosomal protein L28/L24"/>
    <property type="match status" value="1"/>
</dbReference>
<dbReference type="Proteomes" id="UP000460298">
    <property type="component" value="Unassembled WGS sequence"/>
</dbReference>
<dbReference type="PANTHER" id="PTHR39080:SF1">
    <property type="entry name" value="LARGE RIBOSOMAL SUBUNIT PROTEIN BL28A"/>
    <property type="match status" value="1"/>
</dbReference>
<dbReference type="InterPro" id="IPR050096">
    <property type="entry name" value="Bacterial_rp_bL28"/>
</dbReference>
<dbReference type="GO" id="GO:1990904">
    <property type="term" value="C:ribonucleoprotein complex"/>
    <property type="evidence" value="ECO:0007669"/>
    <property type="project" value="UniProtKB-KW"/>
</dbReference>
<dbReference type="InterPro" id="IPR026569">
    <property type="entry name" value="Ribosomal_bL28"/>
</dbReference>
<dbReference type="InterPro" id="IPR037147">
    <property type="entry name" value="Ribosomal_bL28_sf"/>
</dbReference>
<comment type="caution">
    <text evidence="7">The sequence shown here is derived from an EMBL/GenBank/DDBJ whole genome shotgun (WGS) entry which is preliminary data.</text>
</comment>
<name>A0A833H2M4_9LEPT</name>
<evidence type="ECO:0000256" key="5">
    <source>
        <dbReference type="HAMAP-Rule" id="MF_00373"/>
    </source>
</evidence>
<dbReference type="PANTHER" id="PTHR39080">
    <property type="entry name" value="50S RIBOSOMAL PROTEIN L28"/>
    <property type="match status" value="1"/>
</dbReference>
<dbReference type="NCBIfam" id="TIGR00009">
    <property type="entry name" value="L28"/>
    <property type="match status" value="1"/>
</dbReference>
<dbReference type="GO" id="GO:0003735">
    <property type="term" value="F:structural constituent of ribosome"/>
    <property type="evidence" value="ECO:0007669"/>
    <property type="project" value="InterPro"/>
</dbReference>
<dbReference type="GO" id="GO:0006412">
    <property type="term" value="P:translation"/>
    <property type="evidence" value="ECO:0007669"/>
    <property type="project" value="UniProtKB-UniRule"/>
</dbReference>
<gene>
    <name evidence="5 7" type="primary">rpmB</name>
    <name evidence="7" type="ORF">F9K24_06460</name>
</gene>
<reference evidence="7 8" key="1">
    <citation type="submission" date="2019-10" db="EMBL/GenBank/DDBJ databases">
        <title>Extracellular Electron Transfer in a Candidatus Methanoperedens spp. Enrichment Culture.</title>
        <authorList>
            <person name="Berger S."/>
            <person name="Rangel Shaw D."/>
            <person name="Berben T."/>
            <person name="In 'T Zandt M."/>
            <person name="Frank J."/>
            <person name="Reimann J."/>
            <person name="Jetten M.S.M."/>
            <person name="Welte C.U."/>
        </authorList>
    </citation>
    <scope>NUCLEOTIDE SEQUENCE [LARGE SCALE GENOMIC DNA]</scope>
    <source>
        <strain evidence="7">SB12</strain>
    </source>
</reference>
<feature type="region of interest" description="Disordered" evidence="6">
    <location>
        <begin position="1"/>
        <end position="26"/>
    </location>
</feature>
<proteinExistence type="inferred from homology"/>
<evidence type="ECO:0000256" key="4">
    <source>
        <dbReference type="ARBA" id="ARBA00035174"/>
    </source>
</evidence>
<accession>A0A833H2M4</accession>
<dbReference type="OrthoDB" id="9805609at2"/>
<dbReference type="Pfam" id="PF00830">
    <property type="entry name" value="Ribosomal_L28"/>
    <property type="match status" value="1"/>
</dbReference>
<sequence>MARQCDISGKKTSSGNTISHSHRKTKRKFKVNLVEKKVFLADENRTVRLRVSARMLKTLNKKGAKSLIKKYGQDLSVLKAPK</sequence>
<evidence type="ECO:0000313" key="8">
    <source>
        <dbReference type="Proteomes" id="UP000460298"/>
    </source>
</evidence>
<organism evidence="7 8">
    <name type="scientific">Leptonema illini</name>
    <dbReference type="NCBI Taxonomy" id="183"/>
    <lineage>
        <taxon>Bacteria</taxon>
        <taxon>Pseudomonadati</taxon>
        <taxon>Spirochaetota</taxon>
        <taxon>Spirochaetia</taxon>
        <taxon>Leptospirales</taxon>
        <taxon>Leptospiraceae</taxon>
        <taxon>Leptonema</taxon>
    </lineage>
</organism>
<evidence type="ECO:0000256" key="3">
    <source>
        <dbReference type="ARBA" id="ARBA00023274"/>
    </source>
</evidence>
<feature type="compositionally biased region" description="Polar residues" evidence="6">
    <location>
        <begin position="10"/>
        <end position="19"/>
    </location>
</feature>
<dbReference type="AlphaFoldDB" id="A0A833H2M4"/>
<dbReference type="SUPFAM" id="SSF143800">
    <property type="entry name" value="L28p-like"/>
    <property type="match status" value="1"/>
</dbReference>
<evidence type="ECO:0000256" key="1">
    <source>
        <dbReference type="ARBA" id="ARBA00008760"/>
    </source>
</evidence>
<evidence type="ECO:0000256" key="6">
    <source>
        <dbReference type="SAM" id="MobiDB-lite"/>
    </source>
</evidence>
<dbReference type="HAMAP" id="MF_00373">
    <property type="entry name" value="Ribosomal_bL28"/>
    <property type="match status" value="1"/>
</dbReference>
<keyword evidence="2 5" id="KW-0689">Ribosomal protein</keyword>
<protein>
    <recommendedName>
        <fullName evidence="4 5">Large ribosomal subunit protein bL28</fullName>
    </recommendedName>
</protein>
<comment type="similarity">
    <text evidence="1 5">Belongs to the bacterial ribosomal protein bL28 family.</text>
</comment>
<dbReference type="RefSeq" id="WP_002773765.1">
    <property type="nucleotide sequence ID" value="NZ_JQDG01000015.1"/>
</dbReference>
<dbReference type="EMBL" id="WBUI01000005">
    <property type="protein sequence ID" value="KAB2933487.1"/>
    <property type="molecule type" value="Genomic_DNA"/>
</dbReference>
<dbReference type="InterPro" id="IPR001383">
    <property type="entry name" value="Ribosomal_bL28_bact-type"/>
</dbReference>
<evidence type="ECO:0000256" key="2">
    <source>
        <dbReference type="ARBA" id="ARBA00022980"/>
    </source>
</evidence>
<keyword evidence="3 5" id="KW-0687">Ribonucleoprotein</keyword>